<accession>A0A6H9UVK9</accession>
<name>A0A6H9UVK9_9ACTN</name>
<evidence type="ECO:0000313" key="1">
    <source>
        <dbReference type="EMBL" id="KAB1143523.1"/>
    </source>
</evidence>
<dbReference type="AlphaFoldDB" id="A0A6H9UVK9"/>
<dbReference type="Pfam" id="PF10025">
    <property type="entry name" value="DUF2267"/>
    <property type="match status" value="1"/>
</dbReference>
<reference evidence="1 2" key="1">
    <citation type="submission" date="2019-09" db="EMBL/GenBank/DDBJ databases">
        <title>Screening of Novel Bioactive Compounds from Soil-Associated.</title>
        <authorList>
            <person name="Zhao S."/>
        </authorList>
    </citation>
    <scope>NUCLEOTIDE SEQUENCE [LARGE SCALE GENOMIC DNA]</scope>
    <source>
        <strain evidence="1 2">HIT-DPA4</strain>
    </source>
</reference>
<proteinExistence type="predicted"/>
<gene>
    <name evidence="1" type="ORF">F7R91_25645</name>
</gene>
<dbReference type="RefSeq" id="WP_150951555.1">
    <property type="nucleotide sequence ID" value="NZ_VZRB01000019.1"/>
</dbReference>
<keyword evidence="2" id="KW-1185">Reference proteome</keyword>
<evidence type="ECO:0000313" key="2">
    <source>
        <dbReference type="Proteomes" id="UP000442707"/>
    </source>
</evidence>
<dbReference type="InterPro" id="IPR038282">
    <property type="entry name" value="DUF2267_sf"/>
</dbReference>
<organism evidence="1 2">
    <name type="scientific">Streptomyces luteolifulvus</name>
    <dbReference type="NCBI Taxonomy" id="2615112"/>
    <lineage>
        <taxon>Bacteria</taxon>
        <taxon>Bacillati</taxon>
        <taxon>Actinomycetota</taxon>
        <taxon>Actinomycetes</taxon>
        <taxon>Kitasatosporales</taxon>
        <taxon>Streptomycetaceae</taxon>
        <taxon>Streptomyces</taxon>
    </lineage>
</organism>
<sequence>MTVRREAFLARVKERGEYDTLQEAERAARVVLALLGAHLVGEVRAQLAARLPEGYALILLNPLQSAEPLPPARFVRAAAAWIEGATEQTAAWDVSAVLSTVADAAGDDLLKEILIQLPTGYDLLFGHTRPT</sequence>
<protein>
    <submittedName>
        <fullName evidence="1">DUF2267 domain-containing protein</fullName>
    </submittedName>
</protein>
<dbReference type="Gene3D" id="1.10.490.110">
    <property type="entry name" value="Uncharacterized conserved protein DUF2267"/>
    <property type="match status" value="1"/>
</dbReference>
<dbReference type="EMBL" id="VZRB01000019">
    <property type="protein sequence ID" value="KAB1143523.1"/>
    <property type="molecule type" value="Genomic_DNA"/>
</dbReference>
<dbReference type="Proteomes" id="UP000442707">
    <property type="component" value="Unassembled WGS sequence"/>
</dbReference>
<dbReference type="InterPro" id="IPR018727">
    <property type="entry name" value="DUF2267"/>
</dbReference>
<comment type="caution">
    <text evidence="1">The sequence shown here is derived from an EMBL/GenBank/DDBJ whole genome shotgun (WGS) entry which is preliminary data.</text>
</comment>